<keyword evidence="3" id="KW-1185">Reference proteome</keyword>
<gene>
    <name evidence="2" type="ORF">NIASO_15230</name>
</gene>
<reference evidence="2 3" key="1">
    <citation type="submission" date="2013-12" db="EMBL/GenBank/DDBJ databases">
        <authorList>
            <consortium name="DOE Joint Genome Institute"/>
            <person name="Eisen J."/>
            <person name="Huntemann M."/>
            <person name="Han J."/>
            <person name="Chen A."/>
            <person name="Kyrpides N."/>
            <person name="Mavromatis K."/>
            <person name="Markowitz V."/>
            <person name="Palaniappan K."/>
            <person name="Ivanova N."/>
            <person name="Schaumberg A."/>
            <person name="Pati A."/>
            <person name="Liolios K."/>
            <person name="Nordberg H.P."/>
            <person name="Cantor M.N."/>
            <person name="Hua S.X."/>
            <person name="Woyke T."/>
        </authorList>
    </citation>
    <scope>NUCLEOTIDE SEQUENCE [LARGE SCALE GENOMIC DNA]</scope>
    <source>
        <strain evidence="3">DSM 19437</strain>
    </source>
</reference>
<protein>
    <submittedName>
        <fullName evidence="2">DNA-binding protein</fullName>
    </submittedName>
</protein>
<dbReference type="InterPro" id="IPR018873">
    <property type="entry name" value="KilA-N_DNA-bd_domain"/>
</dbReference>
<organism evidence="2 3">
    <name type="scientific">Niabella soli DSM 19437</name>
    <dbReference type="NCBI Taxonomy" id="929713"/>
    <lineage>
        <taxon>Bacteria</taxon>
        <taxon>Pseudomonadati</taxon>
        <taxon>Bacteroidota</taxon>
        <taxon>Chitinophagia</taxon>
        <taxon>Chitinophagales</taxon>
        <taxon>Chitinophagaceae</taxon>
        <taxon>Niabella</taxon>
    </lineage>
</organism>
<evidence type="ECO:0000259" key="1">
    <source>
        <dbReference type="Pfam" id="PF10543"/>
    </source>
</evidence>
<dbReference type="RefSeq" id="WP_008586856.1">
    <property type="nucleotide sequence ID" value="NZ_CP007035.1"/>
</dbReference>
<dbReference type="STRING" id="929713.NIASO_15230"/>
<evidence type="ECO:0000313" key="3">
    <source>
        <dbReference type="Proteomes" id="UP000003586"/>
    </source>
</evidence>
<dbReference type="Pfam" id="PF10543">
    <property type="entry name" value="ORF6N"/>
    <property type="match status" value="1"/>
</dbReference>
<dbReference type="KEGG" id="nso:NIASO_15230"/>
<name>W0EZA3_9BACT</name>
<dbReference type="OrthoDB" id="9816206at2"/>
<dbReference type="Proteomes" id="UP000003586">
    <property type="component" value="Chromosome"/>
</dbReference>
<sequence length="205" mass="23260">MKALIINDESVINKIYTLRGQKVMLDRDLAAMYGVETRRLNEQVKRNAARFPENFMFKLTDAEADLMVSQNAIPSKQVLGGSMPNAFTEHGVLMLANVLKSSKAIEVSIKIVDIFVRLREALLANQDILLKLEQLDKKIINIGHDVKMHDGEIETIFELIKEIMEEKLRPRPATRSALKQMPLSPECILFLLRPSPFSVSPFKTI</sequence>
<proteinExistence type="predicted"/>
<dbReference type="EMBL" id="CP007035">
    <property type="protein sequence ID" value="AHF16135.1"/>
    <property type="molecule type" value="Genomic_DNA"/>
</dbReference>
<keyword evidence="2" id="KW-0238">DNA-binding</keyword>
<feature type="domain" description="KilA-N DNA-binding" evidence="1">
    <location>
        <begin position="13"/>
        <end position="98"/>
    </location>
</feature>
<dbReference type="HOGENOM" id="CLU_055403_2_0_10"/>
<dbReference type="eggNOG" id="COG3646">
    <property type="taxonomic scope" value="Bacteria"/>
</dbReference>
<accession>W0EZA3</accession>
<dbReference type="GO" id="GO:0003677">
    <property type="term" value="F:DNA binding"/>
    <property type="evidence" value="ECO:0007669"/>
    <property type="project" value="UniProtKB-KW"/>
</dbReference>
<evidence type="ECO:0000313" key="2">
    <source>
        <dbReference type="EMBL" id="AHF16135.1"/>
    </source>
</evidence>
<dbReference type="AlphaFoldDB" id="W0EZA3"/>